<accession>A0A7H0GR37</accession>
<organism evidence="2 3">
    <name type="scientific">Hymenobacter qilianensis</name>
    <dbReference type="NCBI Taxonomy" id="1385715"/>
    <lineage>
        <taxon>Bacteria</taxon>
        <taxon>Pseudomonadati</taxon>
        <taxon>Bacteroidota</taxon>
        <taxon>Cytophagia</taxon>
        <taxon>Cytophagales</taxon>
        <taxon>Hymenobacteraceae</taxon>
        <taxon>Hymenobacter</taxon>
    </lineage>
</organism>
<evidence type="ECO:0000256" key="1">
    <source>
        <dbReference type="SAM" id="MobiDB-lite"/>
    </source>
</evidence>
<dbReference type="AlphaFoldDB" id="A0A7H0GR37"/>
<feature type="region of interest" description="Disordered" evidence="1">
    <location>
        <begin position="1"/>
        <end position="368"/>
    </location>
</feature>
<proteinExistence type="predicted"/>
<feature type="compositionally biased region" description="Polar residues" evidence="1">
    <location>
        <begin position="315"/>
        <end position="325"/>
    </location>
</feature>
<dbReference type="Proteomes" id="UP000516093">
    <property type="component" value="Chromosome"/>
</dbReference>
<feature type="compositionally biased region" description="Polar residues" evidence="1">
    <location>
        <begin position="153"/>
        <end position="167"/>
    </location>
</feature>
<evidence type="ECO:0000313" key="2">
    <source>
        <dbReference type="EMBL" id="QNP50753.1"/>
    </source>
</evidence>
<name>A0A7H0GR37_9BACT</name>
<dbReference type="KEGG" id="hqi:H9L05_11170"/>
<reference evidence="2 3" key="1">
    <citation type="submission" date="2020-08" db="EMBL/GenBank/DDBJ databases">
        <title>Genome sequence of Hymenobacter qilianensis JCM 19763T.</title>
        <authorList>
            <person name="Hyun D.-W."/>
            <person name="Bae J.-W."/>
        </authorList>
    </citation>
    <scope>NUCLEOTIDE SEQUENCE [LARGE SCALE GENOMIC DNA]</scope>
    <source>
        <strain evidence="2 3">JCM 19763</strain>
    </source>
</reference>
<feature type="compositionally biased region" description="Polar residues" evidence="1">
    <location>
        <begin position="346"/>
        <end position="356"/>
    </location>
</feature>
<sequence length="368" mass="38308">MENEQPEQNAKLDPEAGNPLANSRTQPETPGMTGHSSAGAPLPKTAPAAAANPEDINDQPAIALPNPYIDLANDPTIEVPYGGNFGNSTQPIFHDEDRLENQLSGPGRGEFGPQDAGSTQGGYGDQYRADEVYGGKLGVQQATRGGYEGGKPENNTAPTAGQYSSAPQPDRPEGSTFGTEPGTPLSGTTVDSHYENDNDSPRSGTGYSEDYGRTSLGGKSTAGANLPPNQRNQTEDYLPSQEGHDSDGLAYQPVATEPRTTELGGRDEPGPTGEPDSSTTSGGSASRTGYVESDGERSESGDAAEGIGSRGGSYNDVNANKNTGGASAEETIRAEDNEAPVPPRANETSDYGTTPRRNAGRDNDTDRQ</sequence>
<dbReference type="RefSeq" id="WP_187731071.1">
    <property type="nucleotide sequence ID" value="NZ_BMFN01000001.1"/>
</dbReference>
<feature type="compositionally biased region" description="Low complexity" evidence="1">
    <location>
        <begin position="38"/>
        <end position="53"/>
    </location>
</feature>
<evidence type="ECO:0000313" key="3">
    <source>
        <dbReference type="Proteomes" id="UP000516093"/>
    </source>
</evidence>
<feature type="compositionally biased region" description="Basic and acidic residues" evidence="1">
    <location>
        <begin position="359"/>
        <end position="368"/>
    </location>
</feature>
<gene>
    <name evidence="2" type="ORF">H9L05_11170</name>
</gene>
<feature type="compositionally biased region" description="Low complexity" evidence="1">
    <location>
        <begin position="277"/>
        <end position="289"/>
    </location>
</feature>
<keyword evidence="3" id="KW-1185">Reference proteome</keyword>
<dbReference type="EMBL" id="CP060784">
    <property type="protein sequence ID" value="QNP50753.1"/>
    <property type="molecule type" value="Genomic_DNA"/>
</dbReference>
<protein>
    <submittedName>
        <fullName evidence="2">Uncharacterized protein</fullName>
    </submittedName>
</protein>